<name>A0A2U2HBY5_9BURK</name>
<dbReference type="RefSeq" id="WP_106760289.1">
    <property type="nucleotide sequence ID" value="NZ_PXWF02000325.1"/>
</dbReference>
<organism evidence="5 6">
    <name type="scientific">Massilia glaciei</name>
    <dbReference type="NCBI Taxonomy" id="1524097"/>
    <lineage>
        <taxon>Bacteria</taxon>
        <taxon>Pseudomonadati</taxon>
        <taxon>Pseudomonadota</taxon>
        <taxon>Betaproteobacteria</taxon>
        <taxon>Burkholderiales</taxon>
        <taxon>Oxalobacteraceae</taxon>
        <taxon>Telluria group</taxon>
        <taxon>Massilia</taxon>
    </lineage>
</organism>
<dbReference type="PANTHER" id="PTHR11575">
    <property type="entry name" value="5'-NUCLEOTIDASE-RELATED"/>
    <property type="match status" value="1"/>
</dbReference>
<dbReference type="GO" id="GO:0009166">
    <property type="term" value="P:nucleotide catabolic process"/>
    <property type="evidence" value="ECO:0007669"/>
    <property type="project" value="InterPro"/>
</dbReference>
<evidence type="ECO:0000256" key="2">
    <source>
        <dbReference type="RuleBase" id="RU362119"/>
    </source>
</evidence>
<dbReference type="AlphaFoldDB" id="A0A2U2HBY5"/>
<dbReference type="InterPro" id="IPR008334">
    <property type="entry name" value="5'-Nucleotdase_C"/>
</dbReference>
<dbReference type="PRINTS" id="PR01607">
    <property type="entry name" value="APYRASEFAMLY"/>
</dbReference>
<evidence type="ECO:0000313" key="5">
    <source>
        <dbReference type="EMBL" id="PWF40340.1"/>
    </source>
</evidence>
<dbReference type="InterPro" id="IPR036907">
    <property type="entry name" value="5'-Nucleotdase_C_sf"/>
</dbReference>
<dbReference type="GO" id="GO:0030288">
    <property type="term" value="C:outer membrane-bounded periplasmic space"/>
    <property type="evidence" value="ECO:0007669"/>
    <property type="project" value="TreeGrafter"/>
</dbReference>
<reference evidence="5 6" key="1">
    <citation type="submission" date="2018-04" db="EMBL/GenBank/DDBJ databases">
        <title>Massilia violaceinigra sp. nov., a novel purple-pigmented bacterium isolated from Tianshan glacier, Xinjiang, China.</title>
        <authorList>
            <person name="Wang H."/>
        </authorList>
    </citation>
    <scope>NUCLEOTIDE SEQUENCE [LARGE SCALE GENOMIC DNA]</scope>
    <source>
        <strain evidence="5 6">B448-2</strain>
    </source>
</reference>
<dbReference type="OrthoDB" id="9803927at2"/>
<dbReference type="InterPro" id="IPR006179">
    <property type="entry name" value="5_nucleotidase/apyrase"/>
</dbReference>
<dbReference type="SUPFAM" id="SSF56300">
    <property type="entry name" value="Metallo-dependent phosphatases"/>
    <property type="match status" value="1"/>
</dbReference>
<comment type="caution">
    <text evidence="5">The sequence shown here is derived from an EMBL/GenBank/DDBJ whole genome shotgun (WGS) entry which is preliminary data.</text>
</comment>
<keyword evidence="2" id="KW-0378">Hydrolase</keyword>
<dbReference type="EMBL" id="PXWF02000325">
    <property type="protein sequence ID" value="PWF40340.1"/>
    <property type="molecule type" value="Genomic_DNA"/>
</dbReference>
<accession>A0A2U2HBY5</accession>
<keyword evidence="2" id="KW-0547">Nucleotide-binding</keyword>
<dbReference type="PANTHER" id="PTHR11575:SF24">
    <property type="entry name" value="5'-NUCLEOTIDASE"/>
    <property type="match status" value="1"/>
</dbReference>
<protein>
    <submittedName>
        <fullName evidence="5">Bifunctional metallophosphatase/5'-nucleotidase</fullName>
    </submittedName>
</protein>
<dbReference type="GO" id="GO:0008768">
    <property type="term" value="F:UDP-sugar diphosphatase activity"/>
    <property type="evidence" value="ECO:0007669"/>
    <property type="project" value="TreeGrafter"/>
</dbReference>
<feature type="signal peptide" evidence="2">
    <location>
        <begin position="1"/>
        <end position="21"/>
    </location>
</feature>
<dbReference type="Gene3D" id="3.60.21.10">
    <property type="match status" value="1"/>
</dbReference>
<dbReference type="GO" id="GO:0000166">
    <property type="term" value="F:nucleotide binding"/>
    <property type="evidence" value="ECO:0007669"/>
    <property type="project" value="UniProtKB-KW"/>
</dbReference>
<gene>
    <name evidence="5" type="ORF">C7C56_026235</name>
</gene>
<dbReference type="PROSITE" id="PS51257">
    <property type="entry name" value="PROKAR_LIPOPROTEIN"/>
    <property type="match status" value="1"/>
</dbReference>
<proteinExistence type="inferred from homology"/>
<feature type="chain" id="PRO_5015374744" evidence="2">
    <location>
        <begin position="22"/>
        <end position="564"/>
    </location>
</feature>
<comment type="similarity">
    <text evidence="2">Belongs to the 5'-nucleotidase family.</text>
</comment>
<keyword evidence="6" id="KW-1185">Reference proteome</keyword>
<dbReference type="Pfam" id="PF02872">
    <property type="entry name" value="5_nucleotid_C"/>
    <property type="match status" value="1"/>
</dbReference>
<dbReference type="InterPro" id="IPR029052">
    <property type="entry name" value="Metallo-depent_PP-like"/>
</dbReference>
<feature type="domain" description="5'-Nucleotidase C-terminal" evidence="4">
    <location>
        <begin position="360"/>
        <end position="521"/>
    </location>
</feature>
<evidence type="ECO:0000259" key="4">
    <source>
        <dbReference type="Pfam" id="PF02872"/>
    </source>
</evidence>
<evidence type="ECO:0000259" key="3">
    <source>
        <dbReference type="Pfam" id="PF00149"/>
    </source>
</evidence>
<dbReference type="Gene3D" id="3.90.780.10">
    <property type="entry name" value="5'-Nucleotidase, C-terminal domain"/>
    <property type="match status" value="1"/>
</dbReference>
<dbReference type="Pfam" id="PF00149">
    <property type="entry name" value="Metallophos"/>
    <property type="match status" value="1"/>
</dbReference>
<evidence type="ECO:0000256" key="1">
    <source>
        <dbReference type="ARBA" id="ARBA00022729"/>
    </source>
</evidence>
<dbReference type="GO" id="GO:0008253">
    <property type="term" value="F:5'-nucleotidase activity"/>
    <property type="evidence" value="ECO:0007669"/>
    <property type="project" value="TreeGrafter"/>
</dbReference>
<dbReference type="InterPro" id="IPR004843">
    <property type="entry name" value="Calcineurin-like_PHP"/>
</dbReference>
<dbReference type="Proteomes" id="UP000241421">
    <property type="component" value="Unassembled WGS sequence"/>
</dbReference>
<evidence type="ECO:0000313" key="6">
    <source>
        <dbReference type="Proteomes" id="UP000241421"/>
    </source>
</evidence>
<keyword evidence="1 2" id="KW-0732">Signal</keyword>
<dbReference type="SUPFAM" id="SSF55816">
    <property type="entry name" value="5'-nucleotidase (syn. UDP-sugar hydrolase), C-terminal domain"/>
    <property type="match status" value="1"/>
</dbReference>
<feature type="domain" description="Calcineurin-like phosphoesterase" evidence="3">
    <location>
        <begin position="34"/>
        <end position="285"/>
    </location>
</feature>
<sequence length="564" mass="59261">MKNNHLSLCAALAAACLLAGCATPPPVPPIELNLVAFNDFHGHLEATKFSYTDRASGRPVSIQAGGIAAIGAALKAWRQEDKDLIFVGAGDLVGASPAMSSMWADEPSITALGKLGLNASSVGNHEFDAGRAELLRQQYGGCASPRPAKACQLAPGFAGAPFRYLAANVLDSATGKPILPAYTIVEAKGVKVALIGAVLRDTASVVMASSIVGLSFTDEAEAVNRAVLDARAQGATVFVLMIHEGGHTVEAFDEPNCKQLKGPIVDIAGKLDPALRLIVSGHTHNGYQCELGTRVITQAEMGGHALSRIKLTLDPATRTLRQIAVRNVAVRPGQYPADPAIDAYLATVKARSKDALTRPVARIAVPTVGRVASKSGETALGDLVTDAFLAATRAQGVQIAFTNMGGIRKDLDVGDDLSAEYGEAQIVLPFANTLVAMDMTGAELRALLEQQWMRAHADAKHSMLQVSHGFSYRWNPAAPAGKRLVAGSVKLNGEALDDNKSYRITTNNFLADGGDGFPQFAKGRNRVDTQIVDLDAFVAHLAEAERAGKPAGSHSTAGRIEQGK</sequence>